<proteinExistence type="predicted"/>
<feature type="compositionally biased region" description="Polar residues" evidence="1">
    <location>
        <begin position="639"/>
        <end position="655"/>
    </location>
</feature>
<gene>
    <name evidence="3" type="ORF">FA15DRAFT_753263</name>
</gene>
<dbReference type="EMBL" id="ML210153">
    <property type="protein sequence ID" value="TFK28886.1"/>
    <property type="molecule type" value="Genomic_DNA"/>
</dbReference>
<dbReference type="InterPro" id="IPR012583">
    <property type="entry name" value="RIX1_N"/>
</dbReference>
<evidence type="ECO:0000256" key="1">
    <source>
        <dbReference type="SAM" id="MobiDB-lite"/>
    </source>
</evidence>
<dbReference type="Proteomes" id="UP000307440">
    <property type="component" value="Unassembled WGS sequence"/>
</dbReference>
<dbReference type="OrthoDB" id="20900at2759"/>
<feature type="compositionally biased region" description="Basic and acidic residues" evidence="1">
    <location>
        <begin position="582"/>
        <end position="607"/>
    </location>
</feature>
<dbReference type="Pfam" id="PF08167">
    <property type="entry name" value="RIX1"/>
    <property type="match status" value="1"/>
</dbReference>
<evidence type="ECO:0000259" key="2">
    <source>
        <dbReference type="Pfam" id="PF08167"/>
    </source>
</evidence>
<sequence length="719" mass="78981">MEPGQQLKGLLQLQLASDSSVVIHLAYTLQVLDKACFSTNPHLPKWSARIASLLHSKNAGARWAGLCLAHKSSLLSKNLMIDSASSWLPLVLPLLSRNEGTNTTKAAIRLLVTIFTAAVDMPEFQRQISLPNIAKFTAALASIASTHPDFALKSFCLGTIAQLIPIYPNAHRATFANLSSLALGFLNGCHPCPTDPRILRSASDLYSSLHLTGGKVGAAAIWRKSMDDTLAFGWNAYFALRTTFPSSSTQPPPVQEDPAISIPLNLDRLRCSSAIIQALLNTSNTRPVQISCGQVVRFGLTLLSSTQEDKIEGFADPAIRASEVAAVSTIWKEGCNVIQSLTETIPQHMNSYLPRICTVITYHLEQPTTTPTQRLFFLDTLYAVHKACPLIESPLLSTRMVKAILPFLTVILHSKGPAAQQEEAIGGSKKSRKRTRNYEGDEIFKVTRDVICTNAVEARIILRVLEVLAHSLKNPNLAEVQVSLVSRVLLSIQLAMGQMSASTFSLDPVWFDMVHKKIQGICTELASSSSAALHRATPLIVASLMRSENPEALSSLDLLIHPRLPPMVRPIPPTQSISLFRHEESQEEADARDKLNLDFDDGEKPHTDATTQDVEMEDRASESRHHSTIFTSRPKAQVEQRSVTEVPPFQQTQKPTPEPSKFSDPHPAIELATSTYVPPAQKQKETTFQPLAISAPVLDEEENQEMPEIDMASDSEDEE</sequence>
<evidence type="ECO:0000313" key="3">
    <source>
        <dbReference type="EMBL" id="TFK28886.1"/>
    </source>
</evidence>
<organism evidence="3 4">
    <name type="scientific">Coprinopsis marcescibilis</name>
    <name type="common">Agaric fungus</name>
    <name type="synonym">Psathyrella marcescibilis</name>
    <dbReference type="NCBI Taxonomy" id="230819"/>
    <lineage>
        <taxon>Eukaryota</taxon>
        <taxon>Fungi</taxon>
        <taxon>Dikarya</taxon>
        <taxon>Basidiomycota</taxon>
        <taxon>Agaricomycotina</taxon>
        <taxon>Agaricomycetes</taxon>
        <taxon>Agaricomycetidae</taxon>
        <taxon>Agaricales</taxon>
        <taxon>Agaricineae</taxon>
        <taxon>Psathyrellaceae</taxon>
        <taxon>Coprinopsis</taxon>
    </lineage>
</organism>
<feature type="compositionally biased region" description="Acidic residues" evidence="1">
    <location>
        <begin position="698"/>
        <end position="719"/>
    </location>
</feature>
<reference evidence="3 4" key="1">
    <citation type="journal article" date="2019" name="Nat. Ecol. Evol.">
        <title>Megaphylogeny resolves global patterns of mushroom evolution.</title>
        <authorList>
            <person name="Varga T."/>
            <person name="Krizsan K."/>
            <person name="Foldi C."/>
            <person name="Dima B."/>
            <person name="Sanchez-Garcia M."/>
            <person name="Sanchez-Ramirez S."/>
            <person name="Szollosi G.J."/>
            <person name="Szarkandi J.G."/>
            <person name="Papp V."/>
            <person name="Albert L."/>
            <person name="Andreopoulos W."/>
            <person name="Angelini C."/>
            <person name="Antonin V."/>
            <person name="Barry K.W."/>
            <person name="Bougher N.L."/>
            <person name="Buchanan P."/>
            <person name="Buyck B."/>
            <person name="Bense V."/>
            <person name="Catcheside P."/>
            <person name="Chovatia M."/>
            <person name="Cooper J."/>
            <person name="Damon W."/>
            <person name="Desjardin D."/>
            <person name="Finy P."/>
            <person name="Geml J."/>
            <person name="Haridas S."/>
            <person name="Hughes K."/>
            <person name="Justo A."/>
            <person name="Karasinski D."/>
            <person name="Kautmanova I."/>
            <person name="Kiss B."/>
            <person name="Kocsube S."/>
            <person name="Kotiranta H."/>
            <person name="LaButti K.M."/>
            <person name="Lechner B.E."/>
            <person name="Liimatainen K."/>
            <person name="Lipzen A."/>
            <person name="Lukacs Z."/>
            <person name="Mihaltcheva S."/>
            <person name="Morgado L.N."/>
            <person name="Niskanen T."/>
            <person name="Noordeloos M.E."/>
            <person name="Ohm R.A."/>
            <person name="Ortiz-Santana B."/>
            <person name="Ovrebo C."/>
            <person name="Racz N."/>
            <person name="Riley R."/>
            <person name="Savchenko A."/>
            <person name="Shiryaev A."/>
            <person name="Soop K."/>
            <person name="Spirin V."/>
            <person name="Szebenyi C."/>
            <person name="Tomsovsky M."/>
            <person name="Tulloss R.E."/>
            <person name="Uehling J."/>
            <person name="Grigoriev I.V."/>
            <person name="Vagvolgyi C."/>
            <person name="Papp T."/>
            <person name="Martin F.M."/>
            <person name="Miettinen O."/>
            <person name="Hibbett D.S."/>
            <person name="Nagy L.G."/>
        </authorList>
    </citation>
    <scope>NUCLEOTIDE SEQUENCE [LARGE SCALE GENOMIC DNA]</scope>
    <source>
        <strain evidence="3 4">CBS 121175</strain>
    </source>
</reference>
<dbReference type="InterPro" id="IPR016024">
    <property type="entry name" value="ARM-type_fold"/>
</dbReference>
<protein>
    <recommendedName>
        <fullName evidence="2">Pre-rRNA-processing protein RIX1 N-terminal domain-containing protein</fullName>
    </recommendedName>
</protein>
<keyword evidence="4" id="KW-1185">Reference proteome</keyword>
<feature type="domain" description="Pre-rRNA-processing protein RIX1 N-terminal" evidence="2">
    <location>
        <begin position="10"/>
        <end position="189"/>
    </location>
</feature>
<dbReference type="SUPFAM" id="SSF48371">
    <property type="entry name" value="ARM repeat"/>
    <property type="match status" value="1"/>
</dbReference>
<feature type="region of interest" description="Disordered" evidence="1">
    <location>
        <begin position="688"/>
        <end position="719"/>
    </location>
</feature>
<dbReference type="AlphaFoldDB" id="A0A5C3LA51"/>
<dbReference type="STRING" id="230819.A0A5C3LA51"/>
<name>A0A5C3LA51_COPMA</name>
<feature type="region of interest" description="Disordered" evidence="1">
    <location>
        <begin position="582"/>
        <end position="666"/>
    </location>
</feature>
<accession>A0A5C3LA51</accession>
<evidence type="ECO:0000313" key="4">
    <source>
        <dbReference type="Proteomes" id="UP000307440"/>
    </source>
</evidence>